<comment type="caution">
    <text evidence="2">The sequence shown here is derived from an EMBL/GenBank/DDBJ whole genome shotgun (WGS) entry which is preliminary data.</text>
</comment>
<evidence type="ECO:0000313" key="3">
    <source>
        <dbReference type="Proteomes" id="UP001341840"/>
    </source>
</evidence>
<dbReference type="EMBL" id="JASCZI010061080">
    <property type="protein sequence ID" value="MED6137548.1"/>
    <property type="molecule type" value="Genomic_DNA"/>
</dbReference>
<dbReference type="Proteomes" id="UP001341840">
    <property type="component" value="Unassembled WGS sequence"/>
</dbReference>
<gene>
    <name evidence="2" type="ORF">PIB30_065958</name>
</gene>
<protein>
    <recommendedName>
        <fullName evidence="1">RNase H type-1 domain-containing protein</fullName>
    </recommendedName>
</protein>
<evidence type="ECO:0000313" key="2">
    <source>
        <dbReference type="EMBL" id="MED6137548.1"/>
    </source>
</evidence>
<name>A0ABU6SNJ6_9FABA</name>
<dbReference type="Pfam" id="PF13456">
    <property type="entry name" value="RVT_3"/>
    <property type="match status" value="1"/>
</dbReference>
<feature type="domain" description="RNase H type-1" evidence="1">
    <location>
        <begin position="6"/>
        <end position="57"/>
    </location>
</feature>
<organism evidence="2 3">
    <name type="scientific">Stylosanthes scabra</name>
    <dbReference type="NCBI Taxonomy" id="79078"/>
    <lineage>
        <taxon>Eukaryota</taxon>
        <taxon>Viridiplantae</taxon>
        <taxon>Streptophyta</taxon>
        <taxon>Embryophyta</taxon>
        <taxon>Tracheophyta</taxon>
        <taxon>Spermatophyta</taxon>
        <taxon>Magnoliopsida</taxon>
        <taxon>eudicotyledons</taxon>
        <taxon>Gunneridae</taxon>
        <taxon>Pentapetalae</taxon>
        <taxon>rosids</taxon>
        <taxon>fabids</taxon>
        <taxon>Fabales</taxon>
        <taxon>Fabaceae</taxon>
        <taxon>Papilionoideae</taxon>
        <taxon>50 kb inversion clade</taxon>
        <taxon>dalbergioids sensu lato</taxon>
        <taxon>Dalbergieae</taxon>
        <taxon>Pterocarpus clade</taxon>
        <taxon>Stylosanthes</taxon>
    </lineage>
</organism>
<evidence type="ECO:0000259" key="1">
    <source>
        <dbReference type="Pfam" id="PF13456"/>
    </source>
</evidence>
<reference evidence="2 3" key="1">
    <citation type="journal article" date="2023" name="Plants (Basel)">
        <title>Bridging the Gap: Combining Genomics and Transcriptomics Approaches to Understand Stylosanthes scabra, an Orphan Legume from the Brazilian Caatinga.</title>
        <authorList>
            <person name="Ferreira-Neto J.R.C."/>
            <person name="da Silva M.D."/>
            <person name="Binneck E."/>
            <person name="de Melo N.F."/>
            <person name="da Silva R.H."/>
            <person name="de Melo A.L.T.M."/>
            <person name="Pandolfi V."/>
            <person name="Bustamante F.O."/>
            <person name="Brasileiro-Vidal A.C."/>
            <person name="Benko-Iseppon A.M."/>
        </authorList>
    </citation>
    <scope>NUCLEOTIDE SEQUENCE [LARGE SCALE GENOMIC DNA]</scope>
    <source>
        <tissue evidence="2">Leaves</tissue>
    </source>
</reference>
<sequence>MAHGHLARFGCILRDACAHWIGGCSGSLRESNILCRELFAIWKGLTLAWDSGFRQIKLLQRSANNVANLMAKHAASS</sequence>
<proteinExistence type="predicted"/>
<accession>A0ABU6SNJ6</accession>
<keyword evidence="3" id="KW-1185">Reference proteome</keyword>
<dbReference type="InterPro" id="IPR002156">
    <property type="entry name" value="RNaseH_domain"/>
</dbReference>